<evidence type="ECO:0000313" key="13">
    <source>
        <dbReference type="Proteomes" id="UP000294668"/>
    </source>
</evidence>
<keyword evidence="7" id="KW-0479">Metal-binding</keyword>
<organism evidence="9 12">
    <name type="scientific">Lentilactobacillus parakefiri</name>
    <dbReference type="NCBI Taxonomy" id="152332"/>
    <lineage>
        <taxon>Bacteria</taxon>
        <taxon>Bacillati</taxon>
        <taxon>Bacillota</taxon>
        <taxon>Bacilli</taxon>
        <taxon>Lactobacillales</taxon>
        <taxon>Lactobacillaceae</taxon>
        <taxon>Lentilactobacillus</taxon>
    </lineage>
</organism>
<comment type="subcellular location">
    <subcellularLocation>
        <location evidence="7">Cytoplasm</location>
    </subcellularLocation>
</comment>
<dbReference type="GO" id="GO:0008652">
    <property type="term" value="P:amino acid biosynthetic process"/>
    <property type="evidence" value="ECO:0007669"/>
    <property type="project" value="UniProtKB-KW"/>
</dbReference>
<keyword evidence="1 7" id="KW-0028">Amino-acid biosynthesis</keyword>
<comment type="catalytic activity">
    <reaction evidence="7">
        <text>shikimate + ATP = 3-phosphoshikimate + ADP + H(+)</text>
        <dbReference type="Rhea" id="RHEA:13121"/>
        <dbReference type="ChEBI" id="CHEBI:15378"/>
        <dbReference type="ChEBI" id="CHEBI:30616"/>
        <dbReference type="ChEBI" id="CHEBI:36208"/>
        <dbReference type="ChEBI" id="CHEBI:145989"/>
        <dbReference type="ChEBI" id="CHEBI:456216"/>
        <dbReference type="EC" id="2.7.1.71"/>
    </reaction>
</comment>
<evidence type="ECO:0000313" key="11">
    <source>
        <dbReference type="Proteomes" id="UP000214739"/>
    </source>
</evidence>
<dbReference type="RefSeq" id="WP_057963312.1">
    <property type="nucleotide sequence ID" value="NZ_BAAAXO010000011.1"/>
</dbReference>
<feature type="binding site" evidence="7">
    <location>
        <begin position="10"/>
        <end position="15"/>
    </location>
    <ligand>
        <name>ATP</name>
        <dbReference type="ChEBI" id="CHEBI:30616"/>
    </ligand>
</feature>
<keyword evidence="3 7" id="KW-0547">Nucleotide-binding</keyword>
<evidence type="ECO:0000256" key="1">
    <source>
        <dbReference type="ARBA" id="ARBA00022605"/>
    </source>
</evidence>
<name>A0A269YDK7_9LACO</name>
<accession>A0A269YDK7</accession>
<evidence type="ECO:0000313" key="8">
    <source>
        <dbReference type="EMBL" id="GAW71120.1"/>
    </source>
</evidence>
<dbReference type="EC" id="2.7.1.71" evidence="7"/>
<evidence type="ECO:0000313" key="10">
    <source>
        <dbReference type="EMBL" id="TDG93836.1"/>
    </source>
</evidence>
<reference evidence="10 13" key="3">
    <citation type="journal article" date="2019" name="Appl. Microbiol. Biotechnol.">
        <title>Uncovering carbohydrate metabolism through a genotype-phenotype association study of 56 lactic acid bacteria genomes.</title>
        <authorList>
            <person name="Buron-Moles G."/>
            <person name="Chailyan A."/>
            <person name="Dolejs I."/>
            <person name="Forster J."/>
            <person name="Miks M.H."/>
        </authorList>
    </citation>
    <scope>NUCLEOTIDE SEQUENCE [LARGE SCALE GENOMIC DNA]</scope>
    <source>
        <strain evidence="10 13">DSM 10551</strain>
    </source>
</reference>
<dbReference type="SUPFAM" id="SSF52540">
    <property type="entry name" value="P-loop containing nucleoside triphosphate hydrolases"/>
    <property type="match status" value="1"/>
</dbReference>
<comment type="subunit">
    <text evidence="7">Monomer.</text>
</comment>
<dbReference type="Proteomes" id="UP000294668">
    <property type="component" value="Unassembled WGS sequence"/>
</dbReference>
<feature type="binding site" evidence="7">
    <location>
        <position position="32"/>
    </location>
    <ligand>
        <name>substrate</name>
    </ligand>
</feature>
<reference evidence="9 12" key="2">
    <citation type="submission" date="2017-04" db="EMBL/GenBank/DDBJ databases">
        <title>Kefir bacterial isolates.</title>
        <authorList>
            <person name="Kim Y."/>
            <person name="Blasche S."/>
            <person name="Patil K.R."/>
        </authorList>
    </citation>
    <scope>NUCLEOTIDE SEQUENCE [LARGE SCALE GENOMIC DNA]</scope>
    <source>
        <strain evidence="9 12">OG2</strain>
    </source>
</reference>
<evidence type="ECO:0000256" key="3">
    <source>
        <dbReference type="ARBA" id="ARBA00022741"/>
    </source>
</evidence>
<dbReference type="GO" id="GO:0009423">
    <property type="term" value="P:chorismate biosynthetic process"/>
    <property type="evidence" value="ECO:0007669"/>
    <property type="project" value="UniProtKB-UniRule"/>
</dbReference>
<evidence type="ECO:0000256" key="5">
    <source>
        <dbReference type="ARBA" id="ARBA00022840"/>
    </source>
</evidence>
<evidence type="ECO:0000256" key="4">
    <source>
        <dbReference type="ARBA" id="ARBA00022777"/>
    </source>
</evidence>
<dbReference type="Gene3D" id="3.40.50.300">
    <property type="entry name" value="P-loop containing nucleotide triphosphate hydrolases"/>
    <property type="match status" value="1"/>
</dbReference>
<keyword evidence="6 7" id="KW-0057">Aromatic amino acid biosynthesis</keyword>
<dbReference type="InterPro" id="IPR031322">
    <property type="entry name" value="Shikimate/glucono_kinase"/>
</dbReference>
<feature type="binding site" evidence="7">
    <location>
        <position position="14"/>
    </location>
    <ligand>
        <name>Mg(2+)</name>
        <dbReference type="ChEBI" id="CHEBI:18420"/>
    </ligand>
</feature>
<dbReference type="InterPro" id="IPR027417">
    <property type="entry name" value="P-loop_NTPase"/>
</dbReference>
<dbReference type="Proteomes" id="UP000216802">
    <property type="component" value="Unassembled WGS sequence"/>
</dbReference>
<dbReference type="CDD" id="cd00464">
    <property type="entry name" value="SK"/>
    <property type="match status" value="1"/>
</dbReference>
<keyword evidence="4 7" id="KW-0418">Kinase</keyword>
<keyword evidence="2 7" id="KW-0808">Transferase</keyword>
<dbReference type="UniPathway" id="UPA00053">
    <property type="reaction ID" value="UER00088"/>
</dbReference>
<evidence type="ECO:0000256" key="6">
    <source>
        <dbReference type="ARBA" id="ARBA00023141"/>
    </source>
</evidence>
<dbReference type="OrthoDB" id="9800332at2"/>
<dbReference type="PRINTS" id="PR01100">
    <property type="entry name" value="SHIKIMTKNASE"/>
</dbReference>
<keyword evidence="13" id="KW-1185">Reference proteome</keyword>
<comment type="caution">
    <text evidence="9">The sequence shown here is derived from an EMBL/GenBank/DDBJ whole genome shotgun (WGS) entry which is preliminary data.</text>
</comment>
<dbReference type="HAMAP" id="MF_00109">
    <property type="entry name" value="Shikimate_kinase"/>
    <property type="match status" value="1"/>
</dbReference>
<dbReference type="GO" id="GO:0000287">
    <property type="term" value="F:magnesium ion binding"/>
    <property type="evidence" value="ECO:0007669"/>
    <property type="project" value="UniProtKB-UniRule"/>
</dbReference>
<dbReference type="InterPro" id="IPR000623">
    <property type="entry name" value="Shikimate_kinase/TSH1"/>
</dbReference>
<feature type="binding site" evidence="7">
    <location>
        <position position="77"/>
    </location>
    <ligand>
        <name>substrate</name>
    </ligand>
</feature>
<comment type="similarity">
    <text evidence="7">Belongs to the shikimate kinase family.</text>
</comment>
<feature type="binding site" evidence="7">
    <location>
        <position position="56"/>
    </location>
    <ligand>
        <name>substrate</name>
    </ligand>
</feature>
<protein>
    <recommendedName>
        <fullName evidence="7">Shikimate kinase</fullName>
        <shortName evidence="7">SK</shortName>
        <ecNumber evidence="7">2.7.1.71</ecNumber>
    </recommendedName>
</protein>
<gene>
    <name evidence="7 8" type="primary">aroK</name>
    <name evidence="9" type="ORF">B8W98_06375</name>
    <name evidence="10" type="ORF">C5L28_000722</name>
    <name evidence="8" type="ORF">LPKJCM_00191</name>
</gene>
<keyword evidence="5 7" id="KW-0067">ATP-binding</keyword>
<dbReference type="GO" id="GO:0004765">
    <property type="term" value="F:shikimate kinase activity"/>
    <property type="evidence" value="ECO:0007669"/>
    <property type="project" value="UniProtKB-UniRule"/>
</dbReference>
<dbReference type="Pfam" id="PF01202">
    <property type="entry name" value="SKI"/>
    <property type="match status" value="1"/>
</dbReference>
<keyword evidence="7" id="KW-0460">Magnesium</keyword>
<dbReference type="EMBL" id="PUFL01000029">
    <property type="protein sequence ID" value="TDG93836.1"/>
    <property type="molecule type" value="Genomic_DNA"/>
</dbReference>
<dbReference type="GO" id="GO:0005829">
    <property type="term" value="C:cytosol"/>
    <property type="evidence" value="ECO:0007669"/>
    <property type="project" value="TreeGrafter"/>
</dbReference>
<evidence type="ECO:0000256" key="2">
    <source>
        <dbReference type="ARBA" id="ARBA00022679"/>
    </source>
</evidence>
<dbReference type="PANTHER" id="PTHR21087:SF16">
    <property type="entry name" value="SHIKIMATE KINASE 1, CHLOROPLASTIC"/>
    <property type="match status" value="1"/>
</dbReference>
<proteinExistence type="inferred from homology"/>
<dbReference type="GO" id="GO:0005524">
    <property type="term" value="F:ATP binding"/>
    <property type="evidence" value="ECO:0007669"/>
    <property type="project" value="UniProtKB-UniRule"/>
</dbReference>
<evidence type="ECO:0000313" key="12">
    <source>
        <dbReference type="Proteomes" id="UP000216802"/>
    </source>
</evidence>
<comment type="caution">
    <text evidence="7">Lacks conserved residue(s) required for the propagation of feature annotation.</text>
</comment>
<evidence type="ECO:0000313" key="9">
    <source>
        <dbReference type="EMBL" id="PAK83480.1"/>
    </source>
</evidence>
<comment type="pathway">
    <text evidence="7">Metabolic intermediate biosynthesis; chorismate biosynthesis; chorismate from D-erythrose 4-phosphate and phosphoenolpyruvate: step 5/7.</text>
</comment>
<dbReference type="EMBL" id="NCXI01000039">
    <property type="protein sequence ID" value="PAK83480.1"/>
    <property type="molecule type" value="Genomic_DNA"/>
</dbReference>
<evidence type="ECO:0000256" key="7">
    <source>
        <dbReference type="HAMAP-Rule" id="MF_00109"/>
    </source>
</evidence>
<feature type="binding site" evidence="7">
    <location>
        <position position="134"/>
    </location>
    <ligand>
        <name>substrate</name>
    </ligand>
</feature>
<sequence>MKAILVGFMGSGKTTVGTLLAQKLGIPYHDLDDMIVSSAGKSIKQIFAEDGEPTFRQLEHDALKKALKDDGILGTGGGTPIQTANFELLQATEIPVVLLDVMPETIIRRLASDTERPLAKQLGLNGLVDLKGRRDLKYEQVSDFRVATDDLTPLQVAEVINQNLVVKMSLRRD</sequence>
<dbReference type="AlphaFoldDB" id="A0A269YDK7"/>
<dbReference type="PANTHER" id="PTHR21087">
    <property type="entry name" value="SHIKIMATE KINASE"/>
    <property type="match status" value="1"/>
</dbReference>
<dbReference type="EMBL" id="BDGB01000019">
    <property type="protein sequence ID" value="GAW71120.1"/>
    <property type="molecule type" value="Genomic_DNA"/>
</dbReference>
<keyword evidence="7" id="KW-0963">Cytoplasm</keyword>
<comment type="function">
    <text evidence="7">Catalyzes the specific phosphorylation of the 3-hydroxyl group of shikimic acid using ATP as a cosubstrate.</text>
</comment>
<feature type="binding site" evidence="7">
    <location>
        <position position="116"/>
    </location>
    <ligand>
        <name>ATP</name>
        <dbReference type="ChEBI" id="CHEBI:30616"/>
    </ligand>
</feature>
<comment type="cofactor">
    <cofactor evidence="7">
        <name>Mg(2+)</name>
        <dbReference type="ChEBI" id="CHEBI:18420"/>
    </cofactor>
    <text evidence="7">Binds 1 Mg(2+) ion per subunit.</text>
</comment>
<dbReference type="GO" id="GO:0009073">
    <property type="term" value="P:aromatic amino acid family biosynthetic process"/>
    <property type="evidence" value="ECO:0007669"/>
    <property type="project" value="UniProtKB-KW"/>
</dbReference>
<reference evidence="10" key="4">
    <citation type="submission" date="2019-02" db="EMBL/GenBank/DDBJ databases">
        <authorList>
            <person name="Buron G."/>
            <person name="Chaylann A."/>
            <person name="Dolejs I."/>
            <person name="Forster J."/>
            <person name="Miks M.H."/>
        </authorList>
    </citation>
    <scope>NUCLEOTIDE SEQUENCE</scope>
    <source>
        <strain evidence="10">DSM 10551</strain>
    </source>
</reference>
<reference evidence="8 11" key="1">
    <citation type="journal article" date="2017" name="Biosci Microbiota Food Health">
        <title>Genomic characterization reconfirms the taxonomic status of Lactobacillus parakefiri.</title>
        <authorList>
            <person name="Tanizawa Y."/>
            <person name="Kobayashi H."/>
            <person name="Kaminuma E."/>
            <person name="Sakamoto M."/>
            <person name="Ohkuma M."/>
            <person name="Nakamura Y."/>
            <person name="Arita M."/>
            <person name="Tohno M."/>
        </authorList>
    </citation>
    <scope>NUCLEOTIDE SEQUENCE [LARGE SCALE GENOMIC DNA]</scope>
    <source>
        <strain evidence="8 11">JCM 8573</strain>
    </source>
</reference>
<dbReference type="Proteomes" id="UP000214739">
    <property type="component" value="Unassembled WGS sequence"/>
</dbReference>